<accession>A0ABW2Y289</accession>
<dbReference type="InterPro" id="IPR013149">
    <property type="entry name" value="ADH-like_C"/>
</dbReference>
<dbReference type="EMBL" id="JBHTGP010000034">
    <property type="protein sequence ID" value="MFD0691898.1"/>
    <property type="molecule type" value="Genomic_DNA"/>
</dbReference>
<feature type="domain" description="Alcohol dehydrogenase-like C-terminal" evidence="1">
    <location>
        <begin position="159"/>
        <end position="237"/>
    </location>
</feature>
<dbReference type="PANTHER" id="PTHR43677">
    <property type="entry name" value="SHORT-CHAIN DEHYDROGENASE/REDUCTASE"/>
    <property type="match status" value="1"/>
</dbReference>
<gene>
    <name evidence="2" type="ORF">ACFQZM_45925</name>
</gene>
<dbReference type="SUPFAM" id="SSF51735">
    <property type="entry name" value="NAD(P)-binding Rossmann-fold domains"/>
    <property type="match status" value="1"/>
</dbReference>
<dbReference type="InterPro" id="IPR051397">
    <property type="entry name" value="Zn-ADH-like_protein"/>
</dbReference>
<evidence type="ECO:0000313" key="3">
    <source>
        <dbReference type="Proteomes" id="UP001597063"/>
    </source>
</evidence>
<sequence length="332" mass="33900">MSAPMSAPASAGTTHAAVVRSFDAPPRYEAVPLPEPSAEHEITVDVLAAGLHPRVRSAADGSHYTSEGTLPLVPGIDGVGRAPDGELLYFVLPGTAFGSMAERTVADRRRALVLPAGTDPIAVAAGMNPGMSSWVALRRRAGLRPGQDVLVLGATGGAGRLAVQIARALGAGRVIGAGRDAERLKLLPGLGADETVSLEGADGDVARRLGAAAADVDVVLDYLWGRPAQQAMPALARARADRAEPLAWIQIGAVAGADIALPSALLRAANLRIMGSGQGSVGAAAILAELPELAERISAGDLAVDPLAMPLAEVERAWSAPVEPGRRVVLTP</sequence>
<dbReference type="Gene3D" id="3.90.180.10">
    <property type="entry name" value="Medium-chain alcohol dehydrogenases, catalytic domain"/>
    <property type="match status" value="1"/>
</dbReference>
<comment type="caution">
    <text evidence="2">The sequence shown here is derived from an EMBL/GenBank/DDBJ whole genome shotgun (WGS) entry which is preliminary data.</text>
</comment>
<organism evidence="2 3">
    <name type="scientific">Actinomadura fibrosa</name>
    <dbReference type="NCBI Taxonomy" id="111802"/>
    <lineage>
        <taxon>Bacteria</taxon>
        <taxon>Bacillati</taxon>
        <taxon>Actinomycetota</taxon>
        <taxon>Actinomycetes</taxon>
        <taxon>Streptosporangiales</taxon>
        <taxon>Thermomonosporaceae</taxon>
        <taxon>Actinomadura</taxon>
    </lineage>
</organism>
<dbReference type="Pfam" id="PF00107">
    <property type="entry name" value="ADH_zinc_N"/>
    <property type="match status" value="1"/>
</dbReference>
<evidence type="ECO:0000259" key="1">
    <source>
        <dbReference type="Pfam" id="PF00107"/>
    </source>
</evidence>
<dbReference type="PANTHER" id="PTHR43677:SF11">
    <property type="entry name" value="ZINC-CONTAINING ALCOHOL DEHYDROGENASE"/>
    <property type="match status" value="1"/>
</dbReference>
<protein>
    <submittedName>
        <fullName evidence="2">Zinc-binding alcohol dehydrogenase family protein</fullName>
    </submittedName>
</protein>
<dbReference type="InterPro" id="IPR011032">
    <property type="entry name" value="GroES-like_sf"/>
</dbReference>
<dbReference type="RefSeq" id="WP_207399930.1">
    <property type="nucleotide sequence ID" value="NZ_CAACUY010000077.1"/>
</dbReference>
<evidence type="ECO:0000313" key="2">
    <source>
        <dbReference type="EMBL" id="MFD0691898.1"/>
    </source>
</evidence>
<proteinExistence type="predicted"/>
<dbReference type="Gene3D" id="3.40.50.720">
    <property type="entry name" value="NAD(P)-binding Rossmann-like Domain"/>
    <property type="match status" value="1"/>
</dbReference>
<reference evidence="3" key="1">
    <citation type="journal article" date="2019" name="Int. J. Syst. Evol. Microbiol.">
        <title>The Global Catalogue of Microorganisms (GCM) 10K type strain sequencing project: providing services to taxonomists for standard genome sequencing and annotation.</title>
        <authorList>
            <consortium name="The Broad Institute Genomics Platform"/>
            <consortium name="The Broad Institute Genome Sequencing Center for Infectious Disease"/>
            <person name="Wu L."/>
            <person name="Ma J."/>
        </authorList>
    </citation>
    <scope>NUCLEOTIDE SEQUENCE [LARGE SCALE GENOMIC DNA]</scope>
    <source>
        <strain evidence="3">JCM 9371</strain>
    </source>
</reference>
<keyword evidence="3" id="KW-1185">Reference proteome</keyword>
<dbReference type="Proteomes" id="UP001597063">
    <property type="component" value="Unassembled WGS sequence"/>
</dbReference>
<name>A0ABW2Y289_9ACTN</name>
<dbReference type="InterPro" id="IPR036291">
    <property type="entry name" value="NAD(P)-bd_dom_sf"/>
</dbReference>
<dbReference type="SUPFAM" id="SSF50129">
    <property type="entry name" value="GroES-like"/>
    <property type="match status" value="1"/>
</dbReference>